<dbReference type="Proteomes" id="UP000324897">
    <property type="component" value="Chromosome 4"/>
</dbReference>
<evidence type="ECO:0000313" key="2">
    <source>
        <dbReference type="Proteomes" id="UP000324897"/>
    </source>
</evidence>
<protein>
    <submittedName>
        <fullName evidence="1">Uncharacterized protein</fullName>
    </submittedName>
</protein>
<organism evidence="1 2">
    <name type="scientific">Eragrostis curvula</name>
    <name type="common">weeping love grass</name>
    <dbReference type="NCBI Taxonomy" id="38414"/>
    <lineage>
        <taxon>Eukaryota</taxon>
        <taxon>Viridiplantae</taxon>
        <taxon>Streptophyta</taxon>
        <taxon>Embryophyta</taxon>
        <taxon>Tracheophyta</taxon>
        <taxon>Spermatophyta</taxon>
        <taxon>Magnoliopsida</taxon>
        <taxon>Liliopsida</taxon>
        <taxon>Poales</taxon>
        <taxon>Poaceae</taxon>
        <taxon>PACMAD clade</taxon>
        <taxon>Chloridoideae</taxon>
        <taxon>Eragrostideae</taxon>
        <taxon>Eragrostidinae</taxon>
        <taxon>Eragrostis</taxon>
    </lineage>
</organism>
<comment type="caution">
    <text evidence="1">The sequence shown here is derived from an EMBL/GenBank/DDBJ whole genome shotgun (WGS) entry which is preliminary data.</text>
</comment>
<proteinExistence type="predicted"/>
<dbReference type="Gramene" id="TVU40340">
    <property type="protein sequence ID" value="TVU40340"/>
    <property type="gene ID" value="EJB05_13801"/>
</dbReference>
<dbReference type="AlphaFoldDB" id="A0A5J9VZ22"/>
<name>A0A5J9VZ22_9POAL</name>
<gene>
    <name evidence="1" type="ORF">EJB05_13801</name>
</gene>
<sequence length="153" mass="16445">AALQIFPAGDRVTRRGRAAAAGGPAAKHLEPAKIKSMRSVGRGIASDSAEARYVGASQCLRRIDSSPRSCICSSSLVRTGPLGTPAVSGALKERNPQRICPNWWPLLVQMHLKVPEYQLVRGKHATSRLLRFLNVSGSSGPCSDLINNRAFQN</sequence>
<feature type="non-terminal residue" evidence="1">
    <location>
        <position position="1"/>
    </location>
</feature>
<reference evidence="1 2" key="1">
    <citation type="journal article" date="2019" name="Sci. Rep.">
        <title>A high-quality genome of Eragrostis curvula grass provides insights into Poaceae evolution and supports new strategies to enhance forage quality.</title>
        <authorList>
            <person name="Carballo J."/>
            <person name="Santos B.A.C.M."/>
            <person name="Zappacosta D."/>
            <person name="Garbus I."/>
            <person name="Selva J.P."/>
            <person name="Gallo C.A."/>
            <person name="Diaz A."/>
            <person name="Albertini E."/>
            <person name="Caccamo M."/>
            <person name="Echenique V."/>
        </authorList>
    </citation>
    <scope>NUCLEOTIDE SEQUENCE [LARGE SCALE GENOMIC DNA]</scope>
    <source>
        <strain evidence="2">cv. Victoria</strain>
        <tissue evidence="1">Leaf</tissue>
    </source>
</reference>
<accession>A0A5J9VZ22</accession>
<keyword evidence="2" id="KW-1185">Reference proteome</keyword>
<evidence type="ECO:0000313" key="1">
    <source>
        <dbReference type="EMBL" id="TVU40340.1"/>
    </source>
</evidence>
<dbReference type="EMBL" id="RWGY01000007">
    <property type="protein sequence ID" value="TVU40340.1"/>
    <property type="molecule type" value="Genomic_DNA"/>
</dbReference>